<dbReference type="InParanoid" id="A0A0C3CDF9"/>
<dbReference type="STRING" id="765440.A0A0C3CDF9"/>
<dbReference type="Proteomes" id="UP000054166">
    <property type="component" value="Unassembled WGS sequence"/>
</dbReference>
<reference evidence="2" key="2">
    <citation type="submission" date="2015-01" db="EMBL/GenBank/DDBJ databases">
        <title>Evolutionary Origins and Diversification of the Mycorrhizal Mutualists.</title>
        <authorList>
            <consortium name="DOE Joint Genome Institute"/>
            <consortium name="Mycorrhizal Genomics Consortium"/>
            <person name="Kohler A."/>
            <person name="Kuo A."/>
            <person name="Nagy L.G."/>
            <person name="Floudas D."/>
            <person name="Copeland A."/>
            <person name="Barry K.W."/>
            <person name="Cichocki N."/>
            <person name="Veneault-Fourrey C."/>
            <person name="LaButti K."/>
            <person name="Lindquist E.A."/>
            <person name="Lipzen A."/>
            <person name="Lundell T."/>
            <person name="Morin E."/>
            <person name="Murat C."/>
            <person name="Riley R."/>
            <person name="Ohm R."/>
            <person name="Sun H."/>
            <person name="Tunlid A."/>
            <person name="Henrissat B."/>
            <person name="Grigoriev I.V."/>
            <person name="Hibbett D.S."/>
            <person name="Martin F."/>
        </authorList>
    </citation>
    <scope>NUCLEOTIDE SEQUENCE [LARGE SCALE GENOMIC DNA]</scope>
    <source>
        <strain evidence="2">F 1598</strain>
    </source>
</reference>
<dbReference type="EMBL" id="KN832978">
    <property type="protein sequence ID" value="KIM87742.1"/>
    <property type="molecule type" value="Genomic_DNA"/>
</dbReference>
<accession>A0A0C3CDF9</accession>
<keyword evidence="2" id="KW-1185">Reference proteome</keyword>
<organism evidence="1 2">
    <name type="scientific">Piloderma croceum (strain F 1598)</name>
    <dbReference type="NCBI Taxonomy" id="765440"/>
    <lineage>
        <taxon>Eukaryota</taxon>
        <taxon>Fungi</taxon>
        <taxon>Dikarya</taxon>
        <taxon>Basidiomycota</taxon>
        <taxon>Agaricomycotina</taxon>
        <taxon>Agaricomycetes</taxon>
        <taxon>Agaricomycetidae</taxon>
        <taxon>Atheliales</taxon>
        <taxon>Atheliaceae</taxon>
        <taxon>Piloderma</taxon>
    </lineage>
</organism>
<evidence type="ECO:0000313" key="1">
    <source>
        <dbReference type="EMBL" id="KIM87742.1"/>
    </source>
</evidence>
<sequence length="126" mass="13847">MATTIDLQSELVIFQLLEDDLKAAEAAEKIHLDEVLTSTGPRTEPVHSVVDSPSDGKIALSLVTADAQIARDQAYAESLQSQEASLAVSRQYAQRLAAAEQKFRIDNEFAKRLQDREDTDGCDADR</sequence>
<gene>
    <name evidence="1" type="ORF">PILCRDRAFT_259767</name>
</gene>
<proteinExistence type="predicted"/>
<dbReference type="AlphaFoldDB" id="A0A0C3CDF9"/>
<protein>
    <submittedName>
        <fullName evidence="1">Uncharacterized protein</fullName>
    </submittedName>
</protein>
<name>A0A0C3CDF9_PILCF</name>
<dbReference type="HOGENOM" id="CLU_1982394_0_0_1"/>
<evidence type="ECO:0000313" key="2">
    <source>
        <dbReference type="Proteomes" id="UP000054166"/>
    </source>
</evidence>
<reference evidence="1 2" key="1">
    <citation type="submission" date="2014-04" db="EMBL/GenBank/DDBJ databases">
        <authorList>
            <consortium name="DOE Joint Genome Institute"/>
            <person name="Kuo A."/>
            <person name="Tarkka M."/>
            <person name="Buscot F."/>
            <person name="Kohler A."/>
            <person name="Nagy L.G."/>
            <person name="Floudas D."/>
            <person name="Copeland A."/>
            <person name="Barry K.W."/>
            <person name="Cichocki N."/>
            <person name="Veneault-Fourrey C."/>
            <person name="LaButti K."/>
            <person name="Lindquist E.A."/>
            <person name="Lipzen A."/>
            <person name="Lundell T."/>
            <person name="Morin E."/>
            <person name="Murat C."/>
            <person name="Sun H."/>
            <person name="Tunlid A."/>
            <person name="Henrissat B."/>
            <person name="Grigoriev I.V."/>
            <person name="Hibbett D.S."/>
            <person name="Martin F."/>
            <person name="Nordberg H.P."/>
            <person name="Cantor M.N."/>
            <person name="Hua S.X."/>
        </authorList>
    </citation>
    <scope>NUCLEOTIDE SEQUENCE [LARGE SCALE GENOMIC DNA]</scope>
    <source>
        <strain evidence="1 2">F 1598</strain>
    </source>
</reference>